<organism evidence="2">
    <name type="scientific">Tanacetum cinerariifolium</name>
    <name type="common">Dalmatian daisy</name>
    <name type="synonym">Chrysanthemum cinerariifolium</name>
    <dbReference type="NCBI Taxonomy" id="118510"/>
    <lineage>
        <taxon>Eukaryota</taxon>
        <taxon>Viridiplantae</taxon>
        <taxon>Streptophyta</taxon>
        <taxon>Embryophyta</taxon>
        <taxon>Tracheophyta</taxon>
        <taxon>Spermatophyta</taxon>
        <taxon>Magnoliopsida</taxon>
        <taxon>eudicotyledons</taxon>
        <taxon>Gunneridae</taxon>
        <taxon>Pentapetalae</taxon>
        <taxon>asterids</taxon>
        <taxon>campanulids</taxon>
        <taxon>Asterales</taxon>
        <taxon>Asteraceae</taxon>
        <taxon>Asteroideae</taxon>
        <taxon>Anthemideae</taxon>
        <taxon>Anthemidinae</taxon>
        <taxon>Tanacetum</taxon>
    </lineage>
</organism>
<gene>
    <name evidence="2" type="ORF">Tci_871148</name>
</gene>
<feature type="region of interest" description="Disordered" evidence="1">
    <location>
        <begin position="53"/>
        <end position="99"/>
    </location>
</feature>
<evidence type="ECO:0000256" key="1">
    <source>
        <dbReference type="SAM" id="MobiDB-lite"/>
    </source>
</evidence>
<evidence type="ECO:0000313" key="2">
    <source>
        <dbReference type="EMBL" id="GFC99178.1"/>
    </source>
</evidence>
<dbReference type="EMBL" id="BKCJ011176735">
    <property type="protein sequence ID" value="GFC99178.1"/>
    <property type="molecule type" value="Genomic_DNA"/>
</dbReference>
<comment type="caution">
    <text evidence="2">The sequence shown here is derived from an EMBL/GenBank/DDBJ whole genome shotgun (WGS) entry which is preliminary data.</text>
</comment>
<feature type="compositionally biased region" description="Low complexity" evidence="1">
    <location>
        <begin position="62"/>
        <end position="76"/>
    </location>
</feature>
<sequence>MVFVPVQPIPHGRPYCYHINGPVRMMTTKKRVGPLPTYRLAVRYLVDYSSSDHFALDDSSRDSSSSSSSETSSDLSPNDIFESPSSHSVSDHSLPAPLS</sequence>
<name>A0A699SPG6_TANCI</name>
<reference evidence="2" key="1">
    <citation type="journal article" date="2019" name="Sci. Rep.">
        <title>Draft genome of Tanacetum cinerariifolium, the natural source of mosquito coil.</title>
        <authorList>
            <person name="Yamashiro T."/>
            <person name="Shiraishi A."/>
            <person name="Satake H."/>
            <person name="Nakayama K."/>
        </authorList>
    </citation>
    <scope>NUCLEOTIDE SEQUENCE</scope>
</reference>
<accession>A0A699SPG6</accession>
<feature type="non-terminal residue" evidence="2">
    <location>
        <position position="99"/>
    </location>
</feature>
<proteinExistence type="predicted"/>
<feature type="compositionally biased region" description="Low complexity" evidence="1">
    <location>
        <begin position="83"/>
        <end position="93"/>
    </location>
</feature>
<dbReference type="AlphaFoldDB" id="A0A699SPG6"/>
<protein>
    <submittedName>
        <fullName evidence="2">Uncharacterized protein</fullName>
    </submittedName>
</protein>